<reference evidence="6 7" key="1">
    <citation type="submission" date="2023-04" db="EMBL/GenBank/DDBJ databases">
        <title>Genome of Basidiobolus ranarum AG-B5.</title>
        <authorList>
            <person name="Stajich J.E."/>
            <person name="Carter-House D."/>
            <person name="Gryganskyi A."/>
        </authorList>
    </citation>
    <scope>NUCLEOTIDE SEQUENCE [LARGE SCALE GENOMIC DNA]</scope>
    <source>
        <strain evidence="6 7">AG-B5</strain>
    </source>
</reference>
<dbReference type="EMBL" id="JASJQH010000657">
    <property type="protein sequence ID" value="KAK9763373.1"/>
    <property type="molecule type" value="Genomic_DNA"/>
</dbReference>
<dbReference type="PRINTS" id="PR00853">
    <property type="entry name" value="XPGRADSUPER"/>
</dbReference>
<gene>
    <name evidence="6" type="ORF">K7432_010006</name>
</gene>
<dbReference type="InterPro" id="IPR029060">
    <property type="entry name" value="PIN-like_dom_sf"/>
</dbReference>
<dbReference type="Proteomes" id="UP001479436">
    <property type="component" value="Unassembled WGS sequence"/>
</dbReference>
<evidence type="ECO:0000313" key="7">
    <source>
        <dbReference type="Proteomes" id="UP001479436"/>
    </source>
</evidence>
<feature type="domain" description="Post-transcriptional regulator MKT1 C-terminal" evidence="4">
    <location>
        <begin position="475"/>
        <end position="707"/>
    </location>
</feature>
<keyword evidence="7" id="KW-1185">Reference proteome</keyword>
<evidence type="ECO:0000259" key="3">
    <source>
        <dbReference type="Pfam" id="PF00752"/>
    </source>
</evidence>
<feature type="domain" description="Post-transcriptional regulator MKT1 N-terminal" evidence="5">
    <location>
        <begin position="314"/>
        <end position="402"/>
    </location>
</feature>
<sequence>MYTNKRLFRKFLLVFTAERRLLQHSSLVLLKDIRLGIDGTYWLRKLLQSTVREAAPAAMGGVPFGLKAAIERDLELFRSHNIQPFFVFNGLALIRKDKPFSSEDFRPQKRANAWDAYEKGKIDQAMSGWISSGSTYQPDLLSVVFEVLHSHDIEFIRAPYSAWAQLVYLEKHSKEYIHAIYGSSELLMYDVDKVIIGMDLEKGNYTWVSKKSILQDLQVNDEQFLDICILAGFEYSSTFPPLQSDMMSFTFKGVIDMIKQYKTGFNAVQGFADHAEVIKTKYVDHYCRIRCAIKYHPILNQDNHVEPLNAENAPTDIHEFIGYRLPDEVYYYLTQCLINPQVINNLESGVLIELPPLCNGETIEYHKFLTKLLEIRVQSLNLLVGPLHQFYHSRKVVSIFWFEPNVEHPMNHQDAMKTNEWLIPQNIIQQEQKNPDASPDFGLALTSLHRFQEAHNPNLILETKDQIILSILLNLLERRRFIESNRTLTKYGRAYLDGLKQGGNRNSEELYLALELIRADILRGEAYSKTYFGSSNVGTEEEKKNISLICRVISLLKIQAKSQPWAGSLNRDLLVTNGFVKTLTKSLRNLVEMSTLNLLLTNKCTKDRKDYLDIAFSLPFLHDTNTALSIVTKSFLERTVQSKGDSAASIFISLNETFSSCLDLKSELDRAFGFWNQIFAAVKTLHSEKSLDTSRFIQFENADKWLKSVRP</sequence>
<comment type="caution">
    <text evidence="6">The sequence shown here is derived from an EMBL/GenBank/DDBJ whole genome shotgun (WGS) entry which is preliminary data.</text>
</comment>
<proteinExistence type="inferred from homology"/>
<dbReference type="Pfam" id="PF12247">
    <property type="entry name" value="MKT1_N"/>
    <property type="match status" value="1"/>
</dbReference>
<evidence type="ECO:0000259" key="5">
    <source>
        <dbReference type="Pfam" id="PF12247"/>
    </source>
</evidence>
<dbReference type="CDD" id="cd09858">
    <property type="entry name" value="PIN_MKT1"/>
    <property type="match status" value="1"/>
</dbReference>
<evidence type="ECO:0000259" key="4">
    <source>
        <dbReference type="Pfam" id="PF12246"/>
    </source>
</evidence>
<keyword evidence="1" id="KW-0810">Translation regulation</keyword>
<dbReference type="CDD" id="cd09902">
    <property type="entry name" value="H3TH_MKT1"/>
    <property type="match status" value="1"/>
</dbReference>
<dbReference type="PANTHER" id="PTHR11081">
    <property type="entry name" value="FLAP ENDONUCLEASE FAMILY MEMBER"/>
    <property type="match status" value="1"/>
</dbReference>
<organism evidence="6 7">
    <name type="scientific">Basidiobolus ranarum</name>
    <dbReference type="NCBI Taxonomy" id="34480"/>
    <lineage>
        <taxon>Eukaryota</taxon>
        <taxon>Fungi</taxon>
        <taxon>Fungi incertae sedis</taxon>
        <taxon>Zoopagomycota</taxon>
        <taxon>Entomophthoromycotina</taxon>
        <taxon>Basidiobolomycetes</taxon>
        <taxon>Basidiobolales</taxon>
        <taxon>Basidiobolaceae</taxon>
        <taxon>Basidiobolus</taxon>
    </lineage>
</organism>
<dbReference type="InterPro" id="IPR006085">
    <property type="entry name" value="XPG_DNA_repair_N"/>
</dbReference>
<feature type="domain" description="XPG N-terminal" evidence="3">
    <location>
        <begin position="15"/>
        <end position="97"/>
    </location>
</feature>
<evidence type="ECO:0000256" key="1">
    <source>
        <dbReference type="ARBA" id="ARBA00022845"/>
    </source>
</evidence>
<name>A0ABR2WPE1_9FUNG</name>
<dbReference type="PANTHER" id="PTHR11081:SF32">
    <property type="entry name" value="POST-TRANSCRIPTIONAL REGULATOR MKT1"/>
    <property type="match status" value="1"/>
</dbReference>
<dbReference type="Pfam" id="PF12246">
    <property type="entry name" value="MKT1_C"/>
    <property type="match status" value="1"/>
</dbReference>
<dbReference type="InterPro" id="IPR022040">
    <property type="entry name" value="MKT1_N"/>
</dbReference>
<dbReference type="Gene3D" id="3.40.50.1010">
    <property type="entry name" value="5'-nuclease"/>
    <property type="match status" value="1"/>
</dbReference>
<protein>
    <recommendedName>
        <fullName evidence="8">XPG N-terminal domain-containing protein</fullName>
    </recommendedName>
</protein>
<dbReference type="Pfam" id="PF00752">
    <property type="entry name" value="XPG_N"/>
    <property type="match status" value="1"/>
</dbReference>
<dbReference type="InterPro" id="IPR022039">
    <property type="entry name" value="MKT1_C"/>
</dbReference>
<comment type="similarity">
    <text evidence="2">Belongs to the XPG/RAD2 endonuclease family.</text>
</comment>
<evidence type="ECO:0000256" key="2">
    <source>
        <dbReference type="ARBA" id="ARBA00024023"/>
    </source>
</evidence>
<dbReference type="InterPro" id="IPR006084">
    <property type="entry name" value="XPG/Rad2"/>
</dbReference>
<dbReference type="InterPro" id="IPR037314">
    <property type="entry name" value="MKT1_H3TH"/>
</dbReference>
<evidence type="ECO:0000313" key="6">
    <source>
        <dbReference type="EMBL" id="KAK9763373.1"/>
    </source>
</evidence>
<accession>A0ABR2WPE1</accession>
<evidence type="ECO:0008006" key="8">
    <source>
        <dbReference type="Google" id="ProtNLM"/>
    </source>
</evidence>
<dbReference type="SUPFAM" id="SSF88723">
    <property type="entry name" value="PIN domain-like"/>
    <property type="match status" value="1"/>
</dbReference>